<dbReference type="OrthoDB" id="2050727at2"/>
<protein>
    <recommendedName>
        <fullName evidence="1">YozE SAM-like domain-containing protein</fullName>
    </recommendedName>
</protein>
<accession>A0A2U3L6M2</accession>
<dbReference type="AlphaFoldDB" id="A0A2U3L6M2"/>
<feature type="domain" description="YozE SAM-like" evidence="1">
    <location>
        <begin position="96"/>
        <end position="160"/>
    </location>
</feature>
<sequence length="173" mass="20900">METMEQIKAEYGNLSKDMKELLSWWLKEFVRPEKHYNHQQSSYRLKHLFEQVVHEYLSNGQLKMAMLKAGYKPLDQSELNWHFKIRKVDIRPKVKSFYDWCISNYENQDNPAGDLTRDMQGDRDYPETVAEKSVIINYLRRRRACKEALDTFNRVWNLYEDEVLNARRRSDEA</sequence>
<evidence type="ECO:0000313" key="3">
    <source>
        <dbReference type="Proteomes" id="UP000238916"/>
    </source>
</evidence>
<dbReference type="EMBL" id="OMOF01000327">
    <property type="protein sequence ID" value="SPF47575.1"/>
    <property type="molecule type" value="Genomic_DNA"/>
</dbReference>
<dbReference type="Pfam" id="PF06855">
    <property type="entry name" value="YozE_SAM_like"/>
    <property type="match status" value="1"/>
</dbReference>
<dbReference type="Proteomes" id="UP000238916">
    <property type="component" value="Unassembled WGS sequence"/>
</dbReference>
<dbReference type="Gene3D" id="1.10.150.260">
    <property type="entry name" value="YozE SAM-like"/>
    <property type="match status" value="1"/>
</dbReference>
<dbReference type="InterPro" id="IPR023089">
    <property type="entry name" value="YozE_SAM-like"/>
</dbReference>
<dbReference type="SUPFAM" id="SSF140652">
    <property type="entry name" value="YozE-like"/>
    <property type="match status" value="1"/>
</dbReference>
<reference evidence="3" key="1">
    <citation type="submission" date="2018-02" db="EMBL/GenBank/DDBJ databases">
        <authorList>
            <person name="Hausmann B."/>
        </authorList>
    </citation>
    <scope>NUCLEOTIDE SEQUENCE [LARGE SCALE GENOMIC DNA]</scope>
    <source>
        <strain evidence="3">Peat soil MAG SbF1</strain>
    </source>
</reference>
<name>A0A2U3L6M2_9FIRM</name>
<organism evidence="2 3">
    <name type="scientific">Candidatus Desulfosporosinus infrequens</name>
    <dbReference type="NCBI Taxonomy" id="2043169"/>
    <lineage>
        <taxon>Bacteria</taxon>
        <taxon>Bacillati</taxon>
        <taxon>Bacillota</taxon>
        <taxon>Clostridia</taxon>
        <taxon>Eubacteriales</taxon>
        <taxon>Desulfitobacteriaceae</taxon>
        <taxon>Desulfosporosinus</taxon>
    </lineage>
</organism>
<dbReference type="InterPro" id="IPR036806">
    <property type="entry name" value="YozE_SAM-like_sf"/>
</dbReference>
<evidence type="ECO:0000259" key="1">
    <source>
        <dbReference type="Pfam" id="PF06855"/>
    </source>
</evidence>
<proteinExistence type="predicted"/>
<gene>
    <name evidence="2" type="ORF">SBF1_3930002</name>
</gene>
<evidence type="ECO:0000313" key="2">
    <source>
        <dbReference type="EMBL" id="SPF47575.1"/>
    </source>
</evidence>